<proteinExistence type="predicted"/>
<sequence length="660" mass="72524">MKESSVGLTTAVDHLRRRRLESEVVIETVGTSSSAARGLFNARHQQYKRWYTIGQSCQYAFNNWDQFILNPSDLQKLRKQLRSISLIPHHEKDHKKDSNPVDLHIQTAHGLSSEIGRLRLRHADDDLLHQPSRMERSARNSESSVQDYAPEESLPRHVHHDETKDVHSQHSDVDYPYDPYHYAIEGGAHKALQGCSETSTCQDVQKTVIDPGSTLEDGSPAATGVPVLSYAIRSCHEAGPEPDSTQRFEKQGAVTSTSHSHHSLRASSHFKDDQWREKDQDDSNHPQGHNSIDRPLPLLCISTGLTRIKEDVQLRPSAFHLLAVASKSKAVSLISDAPIEPEKDPRHLPDTNIQPANLLFGTTQHNEPVLNHEQHVQYCSAPSYLQSTLHGYEHGYEHTTHVDFSIVLPTASLDHLLLEDDTNCLTQSLPSCIFSTCCEMDGNGCEVTSRSCEEAEHNAGSNHCDSSQDEINASSAFQTPGSALDNNDGDYLPGFCFSATSHSTSSLLRSHDSNNLSNGSSEQVAMRDAAFKREACSSGSSRSAGGAVALHKWPSTLSAGGAEQDEGRKHDVVATSCPCDDEDDEGKAPVLLTSCTAVVLPVLPGHMDLGAFAGPHGDLLIPRNLRPHGLVPHSSVKSEDNSGWLNESWVKRWQYGCSVQ</sequence>
<name>A0A250X4G4_9CHLO</name>
<reference evidence="2 3" key="1">
    <citation type="submission" date="2017-08" db="EMBL/GenBank/DDBJ databases">
        <title>Acidophilic green algal genome provides insights into adaptation to an acidic environment.</title>
        <authorList>
            <person name="Hirooka S."/>
            <person name="Hirose Y."/>
            <person name="Kanesaki Y."/>
            <person name="Higuchi S."/>
            <person name="Fujiwara T."/>
            <person name="Onuma R."/>
            <person name="Era A."/>
            <person name="Ohbayashi R."/>
            <person name="Uzuka A."/>
            <person name="Nozaki H."/>
            <person name="Yoshikawa H."/>
            <person name="Miyagishima S.Y."/>
        </authorList>
    </citation>
    <scope>NUCLEOTIDE SEQUENCE [LARGE SCALE GENOMIC DNA]</scope>
    <source>
        <strain evidence="2 3">NIES-2499</strain>
    </source>
</reference>
<feature type="region of interest" description="Disordered" evidence="1">
    <location>
        <begin position="129"/>
        <end position="172"/>
    </location>
</feature>
<protein>
    <submittedName>
        <fullName evidence="2">Uncharacterized protein</fullName>
    </submittedName>
</protein>
<dbReference type="Proteomes" id="UP000232323">
    <property type="component" value="Unassembled WGS sequence"/>
</dbReference>
<dbReference type="EMBL" id="BEGY01000028">
    <property type="protein sequence ID" value="GAX77965.1"/>
    <property type="molecule type" value="Genomic_DNA"/>
</dbReference>
<keyword evidence="3" id="KW-1185">Reference proteome</keyword>
<feature type="compositionally biased region" description="Basic and acidic residues" evidence="1">
    <location>
        <begin position="153"/>
        <end position="172"/>
    </location>
</feature>
<feature type="compositionally biased region" description="Basic and acidic residues" evidence="1">
    <location>
        <begin position="236"/>
        <end position="250"/>
    </location>
</feature>
<evidence type="ECO:0000313" key="3">
    <source>
        <dbReference type="Proteomes" id="UP000232323"/>
    </source>
</evidence>
<comment type="caution">
    <text evidence="2">The sequence shown here is derived from an EMBL/GenBank/DDBJ whole genome shotgun (WGS) entry which is preliminary data.</text>
</comment>
<organism evidence="2 3">
    <name type="scientific">Chlamydomonas eustigma</name>
    <dbReference type="NCBI Taxonomy" id="1157962"/>
    <lineage>
        <taxon>Eukaryota</taxon>
        <taxon>Viridiplantae</taxon>
        <taxon>Chlorophyta</taxon>
        <taxon>core chlorophytes</taxon>
        <taxon>Chlorophyceae</taxon>
        <taxon>CS clade</taxon>
        <taxon>Chlamydomonadales</taxon>
        <taxon>Chlamydomonadaceae</taxon>
        <taxon>Chlamydomonas</taxon>
    </lineage>
</organism>
<feature type="compositionally biased region" description="Basic and acidic residues" evidence="1">
    <location>
        <begin position="269"/>
        <end position="284"/>
    </location>
</feature>
<feature type="region of interest" description="Disordered" evidence="1">
    <location>
        <begin position="236"/>
        <end position="295"/>
    </location>
</feature>
<accession>A0A250X4G4</accession>
<evidence type="ECO:0000256" key="1">
    <source>
        <dbReference type="SAM" id="MobiDB-lite"/>
    </source>
</evidence>
<gene>
    <name evidence="2" type="ORF">CEUSTIGMA_g5407.t1</name>
</gene>
<evidence type="ECO:0000313" key="2">
    <source>
        <dbReference type="EMBL" id="GAX77965.1"/>
    </source>
</evidence>
<dbReference type="AlphaFoldDB" id="A0A250X4G4"/>
<feature type="compositionally biased region" description="Basic and acidic residues" evidence="1">
    <location>
        <begin position="129"/>
        <end position="139"/>
    </location>
</feature>